<keyword evidence="4" id="KW-1185">Reference proteome</keyword>
<proteinExistence type="predicted"/>
<organism evidence="3 4">
    <name type="scientific">Novosphingobium rhizovicinum</name>
    <dbReference type="NCBI Taxonomy" id="3228928"/>
    <lineage>
        <taxon>Bacteria</taxon>
        <taxon>Pseudomonadati</taxon>
        <taxon>Pseudomonadota</taxon>
        <taxon>Alphaproteobacteria</taxon>
        <taxon>Sphingomonadales</taxon>
        <taxon>Sphingomonadaceae</taxon>
        <taxon>Novosphingobium</taxon>
    </lineage>
</organism>
<comment type="caution">
    <text evidence="3">The sequence shown here is derived from an EMBL/GenBank/DDBJ whole genome shotgun (WGS) entry which is preliminary data.</text>
</comment>
<dbReference type="Pfam" id="PF01609">
    <property type="entry name" value="DDE_Tnp_1"/>
    <property type="match status" value="1"/>
</dbReference>
<dbReference type="InterPro" id="IPR002559">
    <property type="entry name" value="Transposase_11"/>
</dbReference>
<evidence type="ECO:0000256" key="1">
    <source>
        <dbReference type="SAM" id="MobiDB-lite"/>
    </source>
</evidence>
<feature type="region of interest" description="Disordered" evidence="1">
    <location>
        <begin position="68"/>
        <end position="98"/>
    </location>
</feature>
<feature type="compositionally biased region" description="Basic and acidic residues" evidence="1">
    <location>
        <begin position="1"/>
        <end position="10"/>
    </location>
</feature>
<evidence type="ECO:0000259" key="2">
    <source>
        <dbReference type="Pfam" id="PF01609"/>
    </source>
</evidence>
<feature type="compositionally biased region" description="Polar residues" evidence="1">
    <location>
        <begin position="77"/>
        <end position="98"/>
    </location>
</feature>
<sequence>MTSREARGRDASSSAGVIDSQGVKTTESGGPRGYDAGKKIKGAKRHILTDTKGNLVYALVHTACNQDRGGAPYCSPKPSSASRGCVTSSPMAVMPATS</sequence>
<reference evidence="3 4" key="1">
    <citation type="submission" date="2024-06" db="EMBL/GenBank/DDBJ databases">
        <title>Novosphingobium rhizovicinus M1R2S20.</title>
        <authorList>
            <person name="Sun J.-Q."/>
        </authorList>
    </citation>
    <scope>NUCLEOTIDE SEQUENCE [LARGE SCALE GENOMIC DNA]</scope>
    <source>
        <strain evidence="3 4">M1R2S20</strain>
    </source>
</reference>
<evidence type="ECO:0000313" key="4">
    <source>
        <dbReference type="Proteomes" id="UP001556118"/>
    </source>
</evidence>
<evidence type="ECO:0000313" key="3">
    <source>
        <dbReference type="EMBL" id="MEW9855655.1"/>
    </source>
</evidence>
<feature type="region of interest" description="Disordered" evidence="1">
    <location>
        <begin position="1"/>
        <end position="39"/>
    </location>
</feature>
<accession>A0ABV3RCG4</accession>
<protein>
    <submittedName>
        <fullName evidence="3">Transposase</fullName>
    </submittedName>
</protein>
<dbReference type="PANTHER" id="PTHR30007:SF0">
    <property type="entry name" value="TRANSPOSASE"/>
    <property type="match status" value="1"/>
</dbReference>
<dbReference type="EMBL" id="JBFNXR010000036">
    <property type="protein sequence ID" value="MEW9855655.1"/>
    <property type="molecule type" value="Genomic_DNA"/>
</dbReference>
<name>A0ABV3RCG4_9SPHN</name>
<feature type="domain" description="Transposase IS4-like" evidence="2">
    <location>
        <begin position="13"/>
        <end position="66"/>
    </location>
</feature>
<dbReference type="Proteomes" id="UP001556118">
    <property type="component" value="Unassembled WGS sequence"/>
</dbReference>
<gene>
    <name evidence="3" type="ORF">ABUH87_10845</name>
</gene>
<dbReference type="PANTHER" id="PTHR30007">
    <property type="entry name" value="PHP DOMAIN PROTEIN"/>
    <property type="match status" value="1"/>
</dbReference>